<proteinExistence type="inferred from homology"/>
<dbReference type="GO" id="GO:0016020">
    <property type="term" value="C:membrane"/>
    <property type="evidence" value="ECO:0007669"/>
    <property type="project" value="InterPro"/>
</dbReference>
<keyword evidence="4" id="KW-0472">Membrane</keyword>
<protein>
    <submittedName>
        <fullName evidence="6">Methyl-accepting chemotaxis protein</fullName>
    </submittedName>
</protein>
<feature type="domain" description="Methyl-accepting transducer" evidence="5">
    <location>
        <begin position="355"/>
        <end position="490"/>
    </location>
</feature>
<dbReference type="GO" id="GO:0007165">
    <property type="term" value="P:signal transduction"/>
    <property type="evidence" value="ECO:0007669"/>
    <property type="project" value="UniProtKB-KW"/>
</dbReference>
<evidence type="ECO:0000313" key="6">
    <source>
        <dbReference type="EMBL" id="CRF32042.1"/>
    </source>
</evidence>
<dbReference type="Proteomes" id="UP000043763">
    <property type="component" value="Unassembled WGS sequence"/>
</dbReference>
<dbReference type="PANTHER" id="PTHR32089">
    <property type="entry name" value="METHYL-ACCEPTING CHEMOTAXIS PROTEIN MCPB"/>
    <property type="match status" value="1"/>
</dbReference>
<accession>A0A0G4K4G4</accession>
<reference evidence="7" key="1">
    <citation type="submission" date="2015-04" db="EMBL/GenBank/DDBJ databases">
        <authorList>
            <person name="Mushtaq Mamoona"/>
        </authorList>
    </citation>
    <scope>NUCLEOTIDE SEQUENCE [LARGE SCALE GENOMIC DNA]</scope>
    <source>
        <strain evidence="7">AN4859/03</strain>
    </source>
</reference>
<dbReference type="PANTHER" id="PTHR32089:SF114">
    <property type="entry name" value="METHYL-ACCEPTING CHEMOTAXIS PROTEIN MCPB"/>
    <property type="match status" value="1"/>
</dbReference>
<dbReference type="AlphaFoldDB" id="A0A0G4K4G4"/>
<keyword evidence="4" id="KW-1133">Transmembrane helix</keyword>
<evidence type="ECO:0000256" key="2">
    <source>
        <dbReference type="ARBA" id="ARBA00029447"/>
    </source>
</evidence>
<evidence type="ECO:0000259" key="5">
    <source>
        <dbReference type="PROSITE" id="PS50111"/>
    </source>
</evidence>
<dbReference type="Pfam" id="PF00015">
    <property type="entry name" value="MCPsignal"/>
    <property type="match status" value="1"/>
</dbReference>
<dbReference type="SUPFAM" id="SSF58104">
    <property type="entry name" value="Methyl-accepting chemotaxis protein (MCP) signaling domain"/>
    <property type="match status" value="1"/>
</dbReference>
<dbReference type="InterPro" id="IPR004089">
    <property type="entry name" value="MCPsignal_dom"/>
</dbReference>
<gene>
    <name evidence="6" type="ORF">BRSU_0536</name>
</gene>
<keyword evidence="4" id="KW-0812">Transmembrane</keyword>
<evidence type="ECO:0000256" key="1">
    <source>
        <dbReference type="ARBA" id="ARBA00023224"/>
    </source>
</evidence>
<dbReference type="PRINTS" id="PR00260">
    <property type="entry name" value="CHEMTRNSDUCR"/>
</dbReference>
<feature type="transmembrane region" description="Helical" evidence="4">
    <location>
        <begin position="161"/>
        <end position="189"/>
    </location>
</feature>
<dbReference type="Gene3D" id="1.10.287.950">
    <property type="entry name" value="Methyl-accepting chemotaxis protein"/>
    <property type="match status" value="1"/>
</dbReference>
<dbReference type="InterPro" id="IPR004090">
    <property type="entry name" value="Chemotax_Me-accpt_rcpt"/>
</dbReference>
<name>A0A0G4K4G4_9SPIR</name>
<feature type="transmembrane region" description="Helical" evidence="4">
    <location>
        <begin position="115"/>
        <end position="141"/>
    </location>
</feature>
<dbReference type="OrthoDB" id="9816519at2"/>
<dbReference type="RefSeq" id="WP_048593662.1">
    <property type="nucleotide sequence ID" value="NZ_CVLB01000001.1"/>
</dbReference>
<feature type="transmembrane region" description="Helical" evidence="4">
    <location>
        <begin position="82"/>
        <end position="103"/>
    </location>
</feature>
<dbReference type="GO" id="GO:0004888">
    <property type="term" value="F:transmembrane signaling receptor activity"/>
    <property type="evidence" value="ECO:0007669"/>
    <property type="project" value="InterPro"/>
</dbReference>
<organism evidence="6 7">
    <name type="scientific">Brachyspira suanatina</name>
    <dbReference type="NCBI Taxonomy" id="381802"/>
    <lineage>
        <taxon>Bacteria</taxon>
        <taxon>Pseudomonadati</taxon>
        <taxon>Spirochaetota</taxon>
        <taxon>Spirochaetia</taxon>
        <taxon>Brachyspirales</taxon>
        <taxon>Brachyspiraceae</taxon>
        <taxon>Brachyspira</taxon>
    </lineage>
</organism>
<comment type="similarity">
    <text evidence="2">Belongs to the methyl-accepting chemotaxis (MCP) protein family.</text>
</comment>
<evidence type="ECO:0000313" key="7">
    <source>
        <dbReference type="Proteomes" id="UP000043763"/>
    </source>
</evidence>
<feature type="transmembrane region" description="Helical" evidence="4">
    <location>
        <begin position="45"/>
        <end position="70"/>
    </location>
</feature>
<sequence>MNIFSNLIYGYNITVIQLLAPIIGISLMSVFIMIYLLLSIKTKKVTYITISVTLSFILIYNIISLIIIFLGTYGSNKTNPNLAIVLYLANNIIILIAIVLMPINSKSFISKNKNLITLNNAIFVIVLMLSVALIIASILYPRRFLTATINYYEPDTNTTSYYIKAVGIFYLFKNYIILLVFLIMFISTLTDMIMNYDYKSNILMIISIVIALILIVRYLYLEKTMDNIGFDRIGFAIVISSSFRSISIFSSFAKNALESIKKESVLNNKLHLNLKTLNNIDKISEQLNIIDKNLMDTSMFVFEIDKEAKDAYNIISSKIDSILEANDKLIEAKNSKKNIIKDGLKYTNTIFTFFDKYKSQMQEHFRVLNQTISNMKESDFSNEQIMSLKNELRLIKESFKETCNKFLNAIIESANQFKDVNSITESIYNTIEYIKAITNKTNLLSINAGIQASKAGFYGKSFSVVAKEIGALSFEISKGTDSIEKMLTDIFAGLVMIENSSFYIKDRCNIIAKEINRISDTIDKFIEEMENNINTDSKKLSHFKSLEQYNDVMSNILVNQNLIVLSIKENISAMLEVQNNLNSKIEYQNQDVYKIFNNFNNVIKSKDDLNEITKKIGNYSSFSHTDIEALSNIINTHRKKSSFTFAPIIALLKKSSNV</sequence>
<feature type="transmembrane region" description="Helical" evidence="4">
    <location>
        <begin position="15"/>
        <end position="38"/>
    </location>
</feature>
<evidence type="ECO:0000256" key="3">
    <source>
        <dbReference type="PROSITE-ProRule" id="PRU00284"/>
    </source>
</evidence>
<keyword evidence="1 3" id="KW-0807">Transducer</keyword>
<evidence type="ECO:0000256" key="4">
    <source>
        <dbReference type="SAM" id="Phobius"/>
    </source>
</evidence>
<dbReference type="GO" id="GO:0006935">
    <property type="term" value="P:chemotaxis"/>
    <property type="evidence" value="ECO:0007669"/>
    <property type="project" value="InterPro"/>
</dbReference>
<keyword evidence="7" id="KW-1185">Reference proteome</keyword>
<feature type="transmembrane region" description="Helical" evidence="4">
    <location>
        <begin position="201"/>
        <end position="221"/>
    </location>
</feature>
<dbReference type="PROSITE" id="PS50111">
    <property type="entry name" value="CHEMOTAXIS_TRANSDUC_2"/>
    <property type="match status" value="1"/>
</dbReference>
<dbReference type="EMBL" id="CVLB01000001">
    <property type="protein sequence ID" value="CRF32042.1"/>
    <property type="molecule type" value="Genomic_DNA"/>
</dbReference>